<gene>
    <name evidence="2" type="ORF">L227DRAFT_429444</name>
</gene>
<sequence>MPAQCIDLVSIPTGLPCDTGSLLGLRQLSEGAEGSSLRSFRVGDDVHPYCCSTLLAWILSDSLLGTGIADQALRRGKGGDQAWPPHGWRRQRSPPHTYLSQVAKSIASSGTIFAQPAVILQPNSATGQLRQYQPLDQSYLPGVHRSTARLSCRGTSSSYSRPWHSCVGASLCGVARLYSGRTSSYYLVVPRLSAVQQRMPGDYWREKAH</sequence>
<evidence type="ECO:0000256" key="1">
    <source>
        <dbReference type="SAM" id="MobiDB-lite"/>
    </source>
</evidence>
<organism evidence="2 3">
    <name type="scientific">Lentinus tigrinus ALCF2SS1-6</name>
    <dbReference type="NCBI Taxonomy" id="1328759"/>
    <lineage>
        <taxon>Eukaryota</taxon>
        <taxon>Fungi</taxon>
        <taxon>Dikarya</taxon>
        <taxon>Basidiomycota</taxon>
        <taxon>Agaricomycotina</taxon>
        <taxon>Agaricomycetes</taxon>
        <taxon>Polyporales</taxon>
        <taxon>Polyporaceae</taxon>
        <taxon>Lentinus</taxon>
    </lineage>
</organism>
<protein>
    <submittedName>
        <fullName evidence="2">Uncharacterized protein</fullName>
    </submittedName>
</protein>
<dbReference type="Proteomes" id="UP000313359">
    <property type="component" value="Unassembled WGS sequence"/>
</dbReference>
<keyword evidence="3" id="KW-1185">Reference proteome</keyword>
<dbReference type="EMBL" id="ML122258">
    <property type="protein sequence ID" value="RPD62552.1"/>
    <property type="molecule type" value="Genomic_DNA"/>
</dbReference>
<reference evidence="2" key="1">
    <citation type="journal article" date="2018" name="Genome Biol. Evol.">
        <title>Genomics and development of Lentinus tigrinus, a white-rot wood-decaying mushroom with dimorphic fruiting bodies.</title>
        <authorList>
            <person name="Wu B."/>
            <person name="Xu Z."/>
            <person name="Knudson A."/>
            <person name="Carlson A."/>
            <person name="Chen N."/>
            <person name="Kovaka S."/>
            <person name="LaButti K."/>
            <person name="Lipzen A."/>
            <person name="Pennachio C."/>
            <person name="Riley R."/>
            <person name="Schakwitz W."/>
            <person name="Umezawa K."/>
            <person name="Ohm R.A."/>
            <person name="Grigoriev I.V."/>
            <person name="Nagy L.G."/>
            <person name="Gibbons J."/>
            <person name="Hibbett D."/>
        </authorList>
    </citation>
    <scope>NUCLEOTIDE SEQUENCE [LARGE SCALE GENOMIC DNA]</scope>
    <source>
        <strain evidence="2">ALCF2SS1-6</strain>
    </source>
</reference>
<feature type="region of interest" description="Disordered" evidence="1">
    <location>
        <begin position="75"/>
        <end position="94"/>
    </location>
</feature>
<accession>A0A5C2SFL7</accession>
<evidence type="ECO:0000313" key="3">
    <source>
        <dbReference type="Proteomes" id="UP000313359"/>
    </source>
</evidence>
<name>A0A5C2SFL7_9APHY</name>
<dbReference type="AlphaFoldDB" id="A0A5C2SFL7"/>
<proteinExistence type="predicted"/>
<evidence type="ECO:0000313" key="2">
    <source>
        <dbReference type="EMBL" id="RPD62552.1"/>
    </source>
</evidence>